<dbReference type="RefSeq" id="WP_102258367.1">
    <property type="nucleotide sequence ID" value="NZ_MDBP01000080.1"/>
</dbReference>
<feature type="region of interest" description="Disordered" evidence="1">
    <location>
        <begin position="543"/>
        <end position="582"/>
    </location>
</feature>
<dbReference type="Proteomes" id="UP000235579">
    <property type="component" value="Unassembled WGS sequence"/>
</dbReference>
<gene>
    <name evidence="3" type="ORF">BCS92_02170</name>
</gene>
<proteinExistence type="predicted"/>
<evidence type="ECO:0000259" key="2">
    <source>
        <dbReference type="Pfam" id="PF18821"/>
    </source>
</evidence>
<feature type="compositionally biased region" description="Polar residues" evidence="1">
    <location>
        <begin position="572"/>
        <end position="582"/>
    </location>
</feature>
<organism evidence="3 4">
    <name type="scientific">Vibrio tasmaniensis</name>
    <dbReference type="NCBI Taxonomy" id="212663"/>
    <lineage>
        <taxon>Bacteria</taxon>
        <taxon>Pseudomonadati</taxon>
        <taxon>Pseudomonadota</taxon>
        <taxon>Gammaproteobacteria</taxon>
        <taxon>Vibrionales</taxon>
        <taxon>Vibrionaceae</taxon>
        <taxon>Vibrio</taxon>
    </lineage>
</organism>
<dbReference type="InterPro" id="IPR040677">
    <property type="entry name" value="LPD7"/>
</dbReference>
<feature type="compositionally biased region" description="Polar residues" evidence="1">
    <location>
        <begin position="330"/>
        <end position="349"/>
    </location>
</feature>
<feature type="compositionally biased region" description="Acidic residues" evidence="1">
    <location>
        <begin position="47"/>
        <end position="120"/>
    </location>
</feature>
<reference evidence="4" key="1">
    <citation type="submission" date="2016-07" db="EMBL/GenBank/DDBJ databases">
        <title>Nontailed viruses are major unrecognized killers of bacteria in the ocean.</title>
        <authorList>
            <person name="Kauffman K."/>
            <person name="Hussain F."/>
            <person name="Yang J."/>
            <person name="Arevalo P."/>
            <person name="Brown J."/>
            <person name="Cutler M."/>
            <person name="Kelly L."/>
            <person name="Polz M.F."/>
        </authorList>
    </citation>
    <scope>NUCLEOTIDE SEQUENCE [LARGE SCALE GENOMIC DNA]</scope>
    <source>
        <strain evidence="4">10N.222.48.A2</strain>
    </source>
</reference>
<dbReference type="Pfam" id="PF18821">
    <property type="entry name" value="LPD7"/>
    <property type="match status" value="1"/>
</dbReference>
<evidence type="ECO:0000313" key="4">
    <source>
        <dbReference type="Proteomes" id="UP000235579"/>
    </source>
</evidence>
<dbReference type="AlphaFoldDB" id="A0A2N7NCW7"/>
<accession>A0A2N7NCW7</accession>
<feature type="region of interest" description="Disordered" evidence="1">
    <location>
        <begin position="1"/>
        <end position="120"/>
    </location>
</feature>
<name>A0A2N7NCW7_9VIBR</name>
<comment type="caution">
    <text evidence="3">The sequence shown here is derived from an EMBL/GenBank/DDBJ whole genome shotgun (WGS) entry which is preliminary data.</text>
</comment>
<feature type="domain" description="Large polyvalent protein-associated" evidence="2">
    <location>
        <begin position="448"/>
        <end position="508"/>
    </location>
</feature>
<dbReference type="EMBL" id="MDBP01000080">
    <property type="protein sequence ID" value="PMP09953.1"/>
    <property type="molecule type" value="Genomic_DNA"/>
</dbReference>
<feature type="region of interest" description="Disordered" evidence="1">
    <location>
        <begin position="330"/>
        <end position="350"/>
    </location>
</feature>
<sequence>MGGFGAKARQAIKEANRQAEIQGEEDEEIISSDALVSTSEPAVEQVTEVEESQEADLEESQDADLEGSQDADLEGSQEAELEESQEADLEGSQEADLEESQEAELEESQDADLEGSQEADLEESVIEANQISNSDKLHSAIELTLEVANENEIYLNSSDVEVEKSLACSTKINSALIQLEDLIEHVDSSELESHKVGLLKIKDLNFVNIGAAISDSLSEYLDNIEPPSINDDSEEQAQKNESSLAYANKLIQNMSRLNTPLEAMIRNKTIDSKADDLIKNQNNLQSVVSKTLTKLQDASLDEHETFHQIKDLSKSINANIETIKEIRNKQTSASQTVDVNNQNYDQPAGSNIEYPQEKSDISANSVHSEIEFDDELPINPNAASDTLDTVAWVQPEFSRNNKKSISIAQSVFKGVERTMAIKKSIFMSDMHRGIKYNDDHAEHNLRFNGVIKDYGDMFKFTGTSRKANAKHAVKLAEQLGWNTIAVSGNANYIEKVSMLASKKGIQVIEIDTRIHTQEFTKPTEKVTSRDLKSLKEDIPPKVVKPITDKGLSGTLASSQGINKEAEMEEQSPRNNSRIQISM</sequence>
<protein>
    <recommendedName>
        <fullName evidence="2">Large polyvalent protein-associated domain-containing protein</fullName>
    </recommendedName>
</protein>
<evidence type="ECO:0000313" key="3">
    <source>
        <dbReference type="EMBL" id="PMP09953.1"/>
    </source>
</evidence>
<evidence type="ECO:0000256" key="1">
    <source>
        <dbReference type="SAM" id="MobiDB-lite"/>
    </source>
</evidence>